<dbReference type="PANTHER" id="PTHR11629:SF63">
    <property type="entry name" value="V-TYPE PROTON ATPASE SUBUNIT A"/>
    <property type="match status" value="1"/>
</dbReference>
<keyword evidence="10" id="KW-1185">Reference proteome</keyword>
<evidence type="ECO:0000313" key="9">
    <source>
        <dbReference type="EMBL" id="CAG5111154.1"/>
    </source>
</evidence>
<keyword evidence="8" id="KW-0375">Hydrogen ion transport</keyword>
<evidence type="ECO:0000256" key="6">
    <source>
        <dbReference type="ARBA" id="ARBA00023065"/>
    </source>
</evidence>
<reference evidence="9 10" key="1">
    <citation type="submission" date="2021-04" db="EMBL/GenBank/DDBJ databases">
        <authorList>
            <person name="Bliznina A."/>
        </authorList>
    </citation>
    <scope>NUCLEOTIDE SEQUENCE [LARGE SCALE GENOMIC DNA]</scope>
</reference>
<evidence type="ECO:0000313" key="10">
    <source>
        <dbReference type="Proteomes" id="UP001158576"/>
    </source>
</evidence>
<name>A0ABN7T4T0_OIKDI</name>
<keyword evidence="6 8" id="KW-0406">Ion transport</keyword>
<evidence type="ECO:0000256" key="2">
    <source>
        <dbReference type="ARBA" id="ARBA00009904"/>
    </source>
</evidence>
<comment type="function">
    <text evidence="8">Essential component of the vacuolar proton pump (V-ATPase), a multimeric enzyme that catalyzes the translocation of protons across the membranes. Required for assembly and activity of the V-ATPase.</text>
</comment>
<dbReference type="PANTHER" id="PTHR11629">
    <property type="entry name" value="VACUOLAR PROTON ATPASES"/>
    <property type="match status" value="1"/>
</dbReference>
<keyword evidence="4 8" id="KW-0812">Transmembrane</keyword>
<keyword evidence="3 8" id="KW-0813">Transport</keyword>
<evidence type="ECO:0000256" key="1">
    <source>
        <dbReference type="ARBA" id="ARBA00004141"/>
    </source>
</evidence>
<dbReference type="EMBL" id="OU015567">
    <property type="protein sequence ID" value="CAG5111154.1"/>
    <property type="molecule type" value="Genomic_DNA"/>
</dbReference>
<protein>
    <recommendedName>
        <fullName evidence="8">V-type proton ATPase subunit a</fullName>
    </recommendedName>
</protein>
<evidence type="ECO:0000256" key="8">
    <source>
        <dbReference type="RuleBase" id="RU361189"/>
    </source>
</evidence>
<evidence type="ECO:0000256" key="4">
    <source>
        <dbReference type="ARBA" id="ARBA00022692"/>
    </source>
</evidence>
<evidence type="ECO:0000256" key="7">
    <source>
        <dbReference type="ARBA" id="ARBA00023136"/>
    </source>
</evidence>
<keyword evidence="7 8" id="KW-0472">Membrane</keyword>
<comment type="similarity">
    <text evidence="2 8">Belongs to the V-ATPase 116 kDa subunit family.</text>
</comment>
<sequence>MSTNPLRLGFIAGVIVRERIPLFERILWRAYRGNVFLRHIEIDTPLKDPVTGHEVHKSVFIIFFQGEQLRSRTKKICEPLKASIYPCPENPQERREVAMNVMTRIQDLDQVLKTTNEQRNRILAQVARNIRVWFIKVRKVAAIYLSLHMFSVDLGQRCLIGEIWCPVAEIDRIQLAFRRGTERCGASVNSILHRIKTNMTPPTYFRTDKFTTGFQAIIEAYGVADYREINPAFFTIISFPFLYGVMLGDMGHGIIMALDATTSGSAPSLLINLIGMFMLKTPTKQDNTWVYGSLNADGEATAQGLVQKFLLFIAFASLPVMLCAKPYIKYKEWKDRQNRSTAYFGGVRVEIEGNDDTEGILDGDELAQENTQEQPQEEVEEFDIGGMALPFMHVKFLQIIHTIEFALGCISHTASYLRLWALSLAHAELSEVLWNMVLKMGLSMSSSGSVGAIMSYLVFWAFACLSVSILLCMEGLSAFLHAMRLHWVEFSDKFYHGEGIIFKPFYFQSILCGEE</sequence>
<dbReference type="Proteomes" id="UP001158576">
    <property type="component" value="Chromosome 2"/>
</dbReference>
<evidence type="ECO:0000256" key="3">
    <source>
        <dbReference type="ARBA" id="ARBA00022448"/>
    </source>
</evidence>
<feature type="transmembrane region" description="Helical" evidence="8">
    <location>
        <begin position="457"/>
        <end position="480"/>
    </location>
</feature>
<evidence type="ECO:0000256" key="5">
    <source>
        <dbReference type="ARBA" id="ARBA00022989"/>
    </source>
</evidence>
<proteinExistence type="inferred from homology"/>
<comment type="caution">
    <text evidence="8">Lacks conserved residue(s) required for the propagation of feature annotation.</text>
</comment>
<keyword evidence="5 8" id="KW-1133">Transmembrane helix</keyword>
<organism evidence="9 10">
    <name type="scientific">Oikopleura dioica</name>
    <name type="common">Tunicate</name>
    <dbReference type="NCBI Taxonomy" id="34765"/>
    <lineage>
        <taxon>Eukaryota</taxon>
        <taxon>Metazoa</taxon>
        <taxon>Chordata</taxon>
        <taxon>Tunicata</taxon>
        <taxon>Appendicularia</taxon>
        <taxon>Copelata</taxon>
        <taxon>Oikopleuridae</taxon>
        <taxon>Oikopleura</taxon>
    </lineage>
</organism>
<gene>
    <name evidence="9" type="ORF">OKIOD_LOCUS14253</name>
</gene>
<accession>A0ABN7T4T0</accession>
<dbReference type="Pfam" id="PF01496">
    <property type="entry name" value="V_ATPase_I"/>
    <property type="match status" value="2"/>
</dbReference>
<comment type="subcellular location">
    <subcellularLocation>
        <location evidence="1">Membrane</location>
        <topology evidence="1">Multi-pass membrane protein</topology>
    </subcellularLocation>
</comment>
<dbReference type="InterPro" id="IPR002490">
    <property type="entry name" value="V-ATPase_116kDa_su"/>
</dbReference>